<dbReference type="PROSITE" id="PS50931">
    <property type="entry name" value="HTH_LYSR"/>
    <property type="match status" value="1"/>
</dbReference>
<evidence type="ECO:0000256" key="2">
    <source>
        <dbReference type="ARBA" id="ARBA00023015"/>
    </source>
</evidence>
<accession>A0A0P9M707</accession>
<gene>
    <name evidence="6" type="ORF">ALO92_04404</name>
</gene>
<protein>
    <submittedName>
        <fullName evidence="6">LysR family transcriptional regulator</fullName>
    </submittedName>
</protein>
<dbReference type="EMBL" id="LJQB01000025">
    <property type="protein sequence ID" value="KPW86635.1"/>
    <property type="molecule type" value="Genomic_DNA"/>
</dbReference>
<dbReference type="InterPro" id="IPR036388">
    <property type="entry name" value="WH-like_DNA-bd_sf"/>
</dbReference>
<dbReference type="Gene3D" id="3.40.190.290">
    <property type="match status" value="1"/>
</dbReference>
<dbReference type="FunFam" id="1.10.10.10:FF:000001">
    <property type="entry name" value="LysR family transcriptional regulator"/>
    <property type="match status" value="1"/>
</dbReference>
<dbReference type="InterPro" id="IPR005119">
    <property type="entry name" value="LysR_subst-bd"/>
</dbReference>
<comment type="caution">
    <text evidence="6">The sequence shown here is derived from an EMBL/GenBank/DDBJ whole genome shotgun (WGS) entry which is preliminary data.</text>
</comment>
<dbReference type="PANTHER" id="PTHR30537:SF5">
    <property type="entry name" value="HTH-TYPE TRANSCRIPTIONAL ACTIVATOR TTDR-RELATED"/>
    <property type="match status" value="1"/>
</dbReference>
<dbReference type="Pfam" id="PF00126">
    <property type="entry name" value="HTH_1"/>
    <property type="match status" value="1"/>
</dbReference>
<dbReference type="Gene3D" id="1.10.10.10">
    <property type="entry name" value="Winged helix-like DNA-binding domain superfamily/Winged helix DNA-binding domain"/>
    <property type="match status" value="1"/>
</dbReference>
<dbReference type="InterPro" id="IPR058163">
    <property type="entry name" value="LysR-type_TF_proteobact-type"/>
</dbReference>
<dbReference type="PANTHER" id="PTHR30537">
    <property type="entry name" value="HTH-TYPE TRANSCRIPTIONAL REGULATOR"/>
    <property type="match status" value="1"/>
</dbReference>
<evidence type="ECO:0000313" key="6">
    <source>
        <dbReference type="EMBL" id="KPW86635.1"/>
    </source>
</evidence>
<dbReference type="GO" id="GO:0003700">
    <property type="term" value="F:DNA-binding transcription factor activity"/>
    <property type="evidence" value="ECO:0007669"/>
    <property type="project" value="InterPro"/>
</dbReference>
<evidence type="ECO:0000256" key="4">
    <source>
        <dbReference type="ARBA" id="ARBA00023163"/>
    </source>
</evidence>
<dbReference type="AlphaFoldDB" id="A0A0P9M707"/>
<comment type="similarity">
    <text evidence="1">Belongs to the LysR transcriptional regulatory family.</text>
</comment>
<dbReference type="FunFam" id="3.40.190.290:FF:000001">
    <property type="entry name" value="Transcriptional regulator, LysR family"/>
    <property type="match status" value="1"/>
</dbReference>
<dbReference type="Pfam" id="PF03466">
    <property type="entry name" value="LysR_substrate"/>
    <property type="match status" value="1"/>
</dbReference>
<dbReference type="GO" id="GO:0006351">
    <property type="term" value="P:DNA-templated transcription"/>
    <property type="evidence" value="ECO:0007669"/>
    <property type="project" value="TreeGrafter"/>
</dbReference>
<dbReference type="Proteomes" id="UP000050411">
    <property type="component" value="Unassembled WGS sequence"/>
</dbReference>
<dbReference type="InterPro" id="IPR036390">
    <property type="entry name" value="WH_DNA-bd_sf"/>
</dbReference>
<proteinExistence type="inferred from homology"/>
<reference evidence="6 7" key="1">
    <citation type="submission" date="2015-09" db="EMBL/GenBank/DDBJ databases">
        <title>Genome announcement of multiple Pseudomonas syringae strains.</title>
        <authorList>
            <person name="Thakur S."/>
            <person name="Wang P.W."/>
            <person name="Gong Y."/>
            <person name="Weir B.S."/>
            <person name="Guttman D.S."/>
        </authorList>
    </citation>
    <scope>NUCLEOTIDE SEQUENCE [LARGE SCALE GENOMIC DNA]</scope>
    <source>
        <strain evidence="6 7">ICMP19117</strain>
    </source>
</reference>
<dbReference type="GO" id="GO:0043565">
    <property type="term" value="F:sequence-specific DNA binding"/>
    <property type="evidence" value="ECO:0007669"/>
    <property type="project" value="TreeGrafter"/>
</dbReference>
<dbReference type="SUPFAM" id="SSF46785">
    <property type="entry name" value="Winged helix' DNA-binding domain"/>
    <property type="match status" value="1"/>
</dbReference>
<name>A0A0P9M707_9PSED</name>
<feature type="domain" description="HTH lysR-type" evidence="5">
    <location>
        <begin position="6"/>
        <end position="63"/>
    </location>
</feature>
<keyword evidence="3" id="KW-0238">DNA-binding</keyword>
<dbReference type="CDD" id="cd08479">
    <property type="entry name" value="PBP2_CrgA_like_9"/>
    <property type="match status" value="1"/>
</dbReference>
<evidence type="ECO:0000256" key="3">
    <source>
        <dbReference type="ARBA" id="ARBA00023125"/>
    </source>
</evidence>
<evidence type="ECO:0000259" key="5">
    <source>
        <dbReference type="PROSITE" id="PS50931"/>
    </source>
</evidence>
<sequence>MVNKYPSLDDLNVFVHVARRSSFVGAADELGMSAAYVSKRIRLLEQGMGVVLLHRSTRQVSITEDGERVYEWARGMLDSVQQMGDEVAALHGEPSGLLRVVSSQGFGRRFVAPALSELAARYPKLDIRLDIQDRLVDLVEEGVDLDIRVGNEIAPQLRARHLASNWRVLCASPVYLNRHGTPLNLGELANHDCLVIKERDRPFGIWHLNGPQGAETVKVTGSLSTNHGEIARQWCLDGRGVLLRSLWDVRTDLAEGRLVQVLPDYRQDADIWAVHTSPLMSSAKVRVTVEFLRDYLALHPSPVNH</sequence>
<dbReference type="InterPro" id="IPR000847">
    <property type="entry name" value="LysR_HTH_N"/>
</dbReference>
<dbReference type="PATRIC" id="fig|200452.3.peg.663"/>
<evidence type="ECO:0000313" key="7">
    <source>
        <dbReference type="Proteomes" id="UP000050411"/>
    </source>
</evidence>
<evidence type="ECO:0000256" key="1">
    <source>
        <dbReference type="ARBA" id="ARBA00009437"/>
    </source>
</evidence>
<keyword evidence="4" id="KW-0804">Transcription</keyword>
<organism evidence="6 7">
    <name type="scientific">Pseudomonas congelans</name>
    <dbReference type="NCBI Taxonomy" id="200452"/>
    <lineage>
        <taxon>Bacteria</taxon>
        <taxon>Pseudomonadati</taxon>
        <taxon>Pseudomonadota</taxon>
        <taxon>Gammaproteobacteria</taxon>
        <taxon>Pseudomonadales</taxon>
        <taxon>Pseudomonadaceae</taxon>
        <taxon>Pseudomonas</taxon>
    </lineage>
</organism>
<dbReference type="SUPFAM" id="SSF53850">
    <property type="entry name" value="Periplasmic binding protein-like II"/>
    <property type="match status" value="1"/>
</dbReference>
<keyword evidence="2" id="KW-0805">Transcription regulation</keyword>